<dbReference type="Pfam" id="PF03221">
    <property type="entry name" value="HTH_Tnp_Tc5"/>
    <property type="match status" value="1"/>
</dbReference>
<dbReference type="Gene3D" id="1.10.10.60">
    <property type="entry name" value="Homeodomain-like"/>
    <property type="match status" value="2"/>
</dbReference>
<dbReference type="Pfam" id="PF03184">
    <property type="entry name" value="DDE_1"/>
    <property type="match status" value="1"/>
</dbReference>
<feature type="region of interest" description="Disordered" evidence="7">
    <location>
        <begin position="738"/>
        <end position="757"/>
    </location>
</feature>
<reference evidence="10" key="1">
    <citation type="submission" date="2010-06" db="EMBL/GenBank/DDBJ databases">
        <authorList>
            <person name="Jiang H."/>
            <person name="Abraham K."/>
            <person name="Ali S."/>
            <person name="Alsbrooks S.L."/>
            <person name="Anim B.N."/>
            <person name="Anosike U.S."/>
            <person name="Attaway T."/>
            <person name="Bandaranaike D.P."/>
            <person name="Battles P.K."/>
            <person name="Bell S.N."/>
            <person name="Bell A.V."/>
            <person name="Beltran B."/>
            <person name="Bickham C."/>
            <person name="Bustamante Y."/>
            <person name="Caleb T."/>
            <person name="Canada A."/>
            <person name="Cardenas V."/>
            <person name="Carter K."/>
            <person name="Chacko J."/>
            <person name="Chandrabose M.N."/>
            <person name="Chavez D."/>
            <person name="Chavez A."/>
            <person name="Chen L."/>
            <person name="Chu H.-S."/>
            <person name="Claassen K.J."/>
            <person name="Cockrell R."/>
            <person name="Collins M."/>
            <person name="Cooper J.A."/>
            <person name="Cree A."/>
            <person name="Curry S.M."/>
            <person name="Da Y."/>
            <person name="Dao M.D."/>
            <person name="Das B."/>
            <person name="Davila M.-L."/>
            <person name="Davy-Carroll L."/>
            <person name="Denson S."/>
            <person name="Dinh H."/>
            <person name="Ebong V.E."/>
            <person name="Edwards J.R."/>
            <person name="Egan A."/>
            <person name="El-Daye J."/>
            <person name="Escobedo L."/>
            <person name="Fernandez S."/>
            <person name="Fernando P.R."/>
            <person name="Flagg N."/>
            <person name="Forbes L.D."/>
            <person name="Fowler R.G."/>
            <person name="Fu Q."/>
            <person name="Gabisi R.A."/>
            <person name="Ganer J."/>
            <person name="Garbino Pronczuk A."/>
            <person name="Garcia R.M."/>
            <person name="Garner T."/>
            <person name="Garrett T.E."/>
            <person name="Gonzalez D.A."/>
            <person name="Hamid H."/>
            <person name="Hawkins E.S."/>
            <person name="Hirani K."/>
            <person name="Hogues M.E."/>
            <person name="Hollins B."/>
            <person name="Hsiao C.-H."/>
            <person name="Jabil R."/>
            <person name="James M.L."/>
            <person name="Jhangiani S.N."/>
            <person name="Johnson B."/>
            <person name="Johnson Q."/>
            <person name="Joshi V."/>
            <person name="Kalu J.B."/>
            <person name="Kam C."/>
            <person name="Kashfia A."/>
            <person name="Keebler J."/>
            <person name="Kisamo H."/>
            <person name="Kovar C.L."/>
            <person name="Lago L.A."/>
            <person name="Lai C.-Y."/>
            <person name="Laidlaw J."/>
            <person name="Lara F."/>
            <person name="Le T.-K."/>
            <person name="Lee S.L."/>
            <person name="Legall F.H."/>
            <person name="Lemon S.J."/>
            <person name="Lewis L.R."/>
            <person name="Li B."/>
            <person name="Liu Y."/>
            <person name="Liu Y.-S."/>
            <person name="Lopez J."/>
            <person name="Lozado R.J."/>
            <person name="Lu J."/>
            <person name="Madu R.C."/>
            <person name="Maheshwari M."/>
            <person name="Maheshwari R."/>
            <person name="Malloy K."/>
            <person name="Martinez E."/>
            <person name="Mathew T."/>
            <person name="Mercado I.C."/>
            <person name="Mercado C."/>
            <person name="Meyer B."/>
            <person name="Montgomery K."/>
            <person name="Morgan M.B."/>
            <person name="Munidasa M."/>
            <person name="Nazareth L.V."/>
            <person name="Nelson J."/>
            <person name="Ng B.M."/>
            <person name="Nguyen N.B."/>
            <person name="Nguyen P.Q."/>
            <person name="Nguyen T."/>
            <person name="Obregon M."/>
            <person name="Okwuonu G.O."/>
            <person name="Onwere C.G."/>
            <person name="Orozco G."/>
            <person name="Parra A."/>
            <person name="Patel S."/>
            <person name="Patil S."/>
            <person name="Perez A."/>
            <person name="Perez Y."/>
            <person name="Pham C."/>
            <person name="Primus E.L."/>
            <person name="Pu L.-L."/>
            <person name="Puazo M."/>
            <person name="Qin X."/>
            <person name="Quiroz J.B."/>
            <person name="Reese J."/>
            <person name="Richards S."/>
            <person name="Rives C.M."/>
            <person name="Robberts R."/>
            <person name="Ruiz S.J."/>
            <person name="Ruiz M.J."/>
            <person name="Santibanez J."/>
            <person name="Schneider B.W."/>
            <person name="Sisson I."/>
            <person name="Smith M."/>
            <person name="Sodergren E."/>
            <person name="Song X.-Z."/>
            <person name="Song B.B."/>
            <person name="Summersgill H."/>
            <person name="Thelus R."/>
            <person name="Thornton R.D."/>
            <person name="Trejos Z.Y."/>
            <person name="Usmani K."/>
            <person name="Vattathil S."/>
            <person name="Villasana D."/>
            <person name="Walker D.L."/>
            <person name="Wang S."/>
            <person name="Wang K."/>
            <person name="White C.S."/>
            <person name="Williams A.C."/>
            <person name="Williamson J."/>
            <person name="Wilson K."/>
            <person name="Woghiren I.O."/>
            <person name="Woodworth J.R."/>
            <person name="Worley K.C."/>
            <person name="Wright R.A."/>
            <person name="Wu W."/>
            <person name="Young L."/>
            <person name="Zhang L."/>
            <person name="Zhang J."/>
            <person name="Zhu Y."/>
            <person name="Muzny D.M."/>
            <person name="Weinstock G."/>
            <person name="Gibbs R.A."/>
        </authorList>
    </citation>
    <scope>NUCLEOTIDE SEQUENCE [LARGE SCALE GENOMIC DNA]</scope>
    <source>
        <strain evidence="10">LSR1</strain>
    </source>
</reference>
<dbReference type="RefSeq" id="XP_008179528.1">
    <property type="nucleotide sequence ID" value="XM_008181306.3"/>
</dbReference>
<keyword evidence="6" id="KW-0238">DNA-binding</keyword>
<keyword evidence="10" id="KW-1185">Reference proteome</keyword>
<organism evidence="9 10">
    <name type="scientific">Acyrthosiphon pisum</name>
    <name type="common">Pea aphid</name>
    <dbReference type="NCBI Taxonomy" id="7029"/>
    <lineage>
        <taxon>Eukaryota</taxon>
        <taxon>Metazoa</taxon>
        <taxon>Ecdysozoa</taxon>
        <taxon>Arthropoda</taxon>
        <taxon>Hexapoda</taxon>
        <taxon>Insecta</taxon>
        <taxon>Pterygota</taxon>
        <taxon>Neoptera</taxon>
        <taxon>Paraneoptera</taxon>
        <taxon>Hemiptera</taxon>
        <taxon>Sternorrhyncha</taxon>
        <taxon>Aphidomorpha</taxon>
        <taxon>Aphidoidea</taxon>
        <taxon>Aphididae</taxon>
        <taxon>Macrosiphini</taxon>
        <taxon>Acyrthosiphon</taxon>
    </lineage>
</organism>
<comment type="subcellular location">
    <subcellularLocation>
        <location evidence="2">Cytoplasm</location>
        <location evidence="2">Cytosol</location>
    </subcellularLocation>
    <subcellularLocation>
        <location evidence="1">Nucleus</location>
    </subcellularLocation>
</comment>
<dbReference type="InterPro" id="IPR011990">
    <property type="entry name" value="TPR-like_helical_dom_sf"/>
</dbReference>
<dbReference type="PANTHER" id="PTHR19303:SF73">
    <property type="entry name" value="PROTEIN PDC2"/>
    <property type="match status" value="1"/>
</dbReference>
<dbReference type="GO" id="GO:0005829">
    <property type="term" value="C:cytosol"/>
    <property type="evidence" value="ECO:0007669"/>
    <property type="project" value="UniProtKB-SubCell"/>
</dbReference>
<dbReference type="GO" id="GO:0005634">
    <property type="term" value="C:nucleus"/>
    <property type="evidence" value="ECO:0007669"/>
    <property type="project" value="UniProtKB-SubCell"/>
</dbReference>
<evidence type="ECO:0000256" key="1">
    <source>
        <dbReference type="ARBA" id="ARBA00004123"/>
    </source>
</evidence>
<dbReference type="AlphaFoldDB" id="A0A8R2B2V0"/>
<dbReference type="InterPro" id="IPR050863">
    <property type="entry name" value="CenT-Element_Derived"/>
</dbReference>
<dbReference type="GeneID" id="100164835"/>
<evidence type="ECO:0000256" key="5">
    <source>
        <dbReference type="ARBA" id="ARBA00022490"/>
    </source>
</evidence>
<dbReference type="SMART" id="SM00674">
    <property type="entry name" value="CENPB"/>
    <property type="match status" value="1"/>
</dbReference>
<evidence type="ECO:0000256" key="7">
    <source>
        <dbReference type="SAM" id="MobiDB-lite"/>
    </source>
</evidence>
<proteinExistence type="inferred from homology"/>
<accession>A0A8R2B2V0</accession>
<protein>
    <recommendedName>
        <fullName evidence="8">HTH CENPB-type domain-containing protein</fullName>
    </recommendedName>
</protein>
<evidence type="ECO:0000256" key="2">
    <source>
        <dbReference type="ARBA" id="ARBA00004514"/>
    </source>
</evidence>
<dbReference type="PANTHER" id="PTHR19303">
    <property type="entry name" value="TRANSPOSON"/>
    <property type="match status" value="1"/>
</dbReference>
<dbReference type="Gene3D" id="1.25.40.10">
    <property type="entry name" value="Tetratricopeptide repeat domain"/>
    <property type="match status" value="1"/>
</dbReference>
<dbReference type="GO" id="GO:0045048">
    <property type="term" value="P:protein insertion into ER membrane"/>
    <property type="evidence" value="ECO:0007669"/>
    <property type="project" value="InterPro"/>
</dbReference>
<dbReference type="EnsemblMetazoa" id="XM_008181306.3">
    <property type="protein sequence ID" value="XP_008179528.1"/>
    <property type="gene ID" value="LOC100164835"/>
</dbReference>
<evidence type="ECO:0000313" key="10">
    <source>
        <dbReference type="Proteomes" id="UP000007819"/>
    </source>
</evidence>
<dbReference type="InterPro" id="IPR007317">
    <property type="entry name" value="GET4"/>
</dbReference>
<dbReference type="InterPro" id="IPR009057">
    <property type="entry name" value="Homeodomain-like_sf"/>
</dbReference>
<dbReference type="GO" id="GO:0003677">
    <property type="term" value="F:DNA binding"/>
    <property type="evidence" value="ECO:0007669"/>
    <property type="project" value="UniProtKB-KW"/>
</dbReference>
<evidence type="ECO:0000259" key="8">
    <source>
        <dbReference type="PROSITE" id="PS51253"/>
    </source>
</evidence>
<name>A0A8R2B2V0_ACYPI</name>
<dbReference type="Proteomes" id="UP000007819">
    <property type="component" value="Chromosome A2"/>
</dbReference>
<dbReference type="KEGG" id="api:100164835"/>
<dbReference type="SUPFAM" id="SSF46689">
    <property type="entry name" value="Homeodomain-like"/>
    <property type="match status" value="1"/>
</dbReference>
<reference evidence="9" key="2">
    <citation type="submission" date="2022-06" db="UniProtKB">
        <authorList>
            <consortium name="EnsemblMetazoa"/>
        </authorList>
    </citation>
    <scope>IDENTIFICATION</scope>
</reference>
<evidence type="ECO:0000256" key="3">
    <source>
        <dbReference type="ARBA" id="ARBA00005351"/>
    </source>
</evidence>
<feature type="compositionally biased region" description="Acidic residues" evidence="7">
    <location>
        <begin position="739"/>
        <end position="751"/>
    </location>
</feature>
<evidence type="ECO:0000313" key="9">
    <source>
        <dbReference type="EnsemblMetazoa" id="XP_008179528.1"/>
    </source>
</evidence>
<evidence type="ECO:0000256" key="6">
    <source>
        <dbReference type="ARBA" id="ARBA00023125"/>
    </source>
</evidence>
<dbReference type="OrthoDB" id="6596490at2759"/>
<feature type="domain" description="HTH CENPB-type" evidence="8">
    <location>
        <begin position="364"/>
        <end position="435"/>
    </location>
</feature>
<comment type="similarity">
    <text evidence="3">Belongs to the GET4 family.</text>
</comment>
<dbReference type="PROSITE" id="PS51253">
    <property type="entry name" value="HTH_CENPB"/>
    <property type="match status" value="1"/>
</dbReference>
<dbReference type="FunFam" id="1.25.40.10:FF:000060">
    <property type="entry name" value="Golgi to ER traffic protein 4 homolog"/>
    <property type="match status" value="1"/>
</dbReference>
<evidence type="ECO:0000256" key="4">
    <source>
        <dbReference type="ARBA" id="ARBA00022448"/>
    </source>
</evidence>
<keyword evidence="5" id="KW-0963">Cytoplasm</keyword>
<dbReference type="Pfam" id="PF04190">
    <property type="entry name" value="GET4"/>
    <property type="match status" value="1"/>
</dbReference>
<dbReference type="InterPro" id="IPR006600">
    <property type="entry name" value="HTH_CenpB_DNA-bd_dom"/>
</dbReference>
<dbReference type="InterPro" id="IPR004875">
    <property type="entry name" value="DDE_SF_endonuclease_dom"/>
</dbReference>
<sequence>MMVRPDPINMVNRVRRTLNNAIRDENFYMAHQLYKSLYSRYISMHNKDAAIMTLQEGIIVLYDNHQVGIATDLAQLFAKSLSTQHIVPSEQMFDFIRDIFRKFGPSLSAERDTMLNTIIQWTIEHCPEYSMGHPGLHKRIGYIYWSEANFELAQHHYLRSTDGLAFAAMLVEMHKTRGLKYEVDLFITQVVLQGLCMRNTSIAQSTFQSYTKLHPAINDEPPYILPLLNFICYLLKILDGGKLKTYIVLCEQYQSSLIRDPSYTEYLDKIGQIFFHVKPFERRPRQQHGFLEREFQRDNTCNMSRKDLSLKEKIAILDKVKSLPPGTSQRKIAEKLCVPKSTVAKLLKEEVILRENFNSTQTGNQKRKREGKDPEVDEALSEWFSLITSRGVRVSGPMLKCKAEELSRKIGNNQFIATDGWLSRWKNRHEIKFKRVHGEKASADESASNDWKVDRLKIILNDFSPDNIFNADETGLYYRATPDGSLCFKKEVLSGSKKAMDRITVLLCVNMTGSEKRKLLVVGKSLKPRCFKNMSINKMPVHYHANKNAWMTSTIFSNWLYEWDKELQAKSRSILLLIDNCAAHPKNVQLKNITLEFLPPNTTSLIQPLDMGIIKNLKVKYRMKLVHFILENIEENLLDQSATANQISGKINILQAIQFVSESWREVSCSTIMNCFAHCGFSNFIGPQPELTELDEQYFFVQNHKEFENIDENAPCFDVNEEICDVVVQNVLKKRKLEDYDEEEEEEEEEDTKPPVTAREAKKCIDLLQKFFMQEGNENSPCDKLEACAHFVNQIHTKQLRQQTITTFCIPSTSKY</sequence>
<keyword evidence="4" id="KW-0813">Transport</keyword>